<evidence type="ECO:0000313" key="2">
    <source>
        <dbReference type="EMBL" id="KAI9191129.1"/>
    </source>
</evidence>
<accession>A0AAD5NYG2</accession>
<organism evidence="2 3">
    <name type="scientific">Acer negundo</name>
    <name type="common">Box elder</name>
    <dbReference type="NCBI Taxonomy" id="4023"/>
    <lineage>
        <taxon>Eukaryota</taxon>
        <taxon>Viridiplantae</taxon>
        <taxon>Streptophyta</taxon>
        <taxon>Embryophyta</taxon>
        <taxon>Tracheophyta</taxon>
        <taxon>Spermatophyta</taxon>
        <taxon>Magnoliopsida</taxon>
        <taxon>eudicotyledons</taxon>
        <taxon>Gunneridae</taxon>
        <taxon>Pentapetalae</taxon>
        <taxon>rosids</taxon>
        <taxon>malvids</taxon>
        <taxon>Sapindales</taxon>
        <taxon>Sapindaceae</taxon>
        <taxon>Hippocastanoideae</taxon>
        <taxon>Acereae</taxon>
        <taxon>Acer</taxon>
    </lineage>
</organism>
<reference evidence="2" key="2">
    <citation type="submission" date="2023-02" db="EMBL/GenBank/DDBJ databases">
        <authorList>
            <person name="Swenson N.G."/>
            <person name="Wegrzyn J.L."/>
            <person name="Mcevoy S.L."/>
        </authorList>
    </citation>
    <scope>NUCLEOTIDE SEQUENCE</scope>
    <source>
        <strain evidence="2">91603</strain>
        <tissue evidence="2">Leaf</tissue>
    </source>
</reference>
<dbReference type="EMBL" id="JAJSOW010000004">
    <property type="protein sequence ID" value="KAI9191129.1"/>
    <property type="molecule type" value="Genomic_DNA"/>
</dbReference>
<evidence type="ECO:0008006" key="4">
    <source>
        <dbReference type="Google" id="ProtNLM"/>
    </source>
</evidence>
<comment type="caution">
    <text evidence="2">The sequence shown here is derived from an EMBL/GenBank/DDBJ whole genome shotgun (WGS) entry which is preliminary data.</text>
</comment>
<evidence type="ECO:0000256" key="1">
    <source>
        <dbReference type="SAM" id="MobiDB-lite"/>
    </source>
</evidence>
<reference evidence="2" key="1">
    <citation type="journal article" date="2022" name="Plant J.">
        <title>Strategies of tolerance reflected in two North American maple genomes.</title>
        <authorList>
            <person name="McEvoy S.L."/>
            <person name="Sezen U.U."/>
            <person name="Trouern-Trend A."/>
            <person name="McMahon S.M."/>
            <person name="Schaberg P.G."/>
            <person name="Yang J."/>
            <person name="Wegrzyn J.L."/>
            <person name="Swenson N.G."/>
        </authorList>
    </citation>
    <scope>NUCLEOTIDE SEQUENCE</scope>
    <source>
        <strain evidence="2">91603</strain>
    </source>
</reference>
<evidence type="ECO:0000313" key="3">
    <source>
        <dbReference type="Proteomes" id="UP001064489"/>
    </source>
</evidence>
<feature type="compositionally biased region" description="Polar residues" evidence="1">
    <location>
        <begin position="52"/>
        <end position="62"/>
    </location>
</feature>
<keyword evidence="3" id="KW-1185">Reference proteome</keyword>
<feature type="region of interest" description="Disordered" evidence="1">
    <location>
        <begin position="43"/>
        <end position="78"/>
    </location>
</feature>
<proteinExistence type="predicted"/>
<protein>
    <recommendedName>
        <fullName evidence="4">Gag-pol polyprotein</fullName>
    </recommendedName>
</protein>
<gene>
    <name evidence="2" type="ORF">LWI28_004008</name>
</gene>
<name>A0AAD5NYG2_ACENE</name>
<dbReference type="Proteomes" id="UP001064489">
    <property type="component" value="Chromosome 6"/>
</dbReference>
<sequence length="190" mass="22212">MARVMLLSNKVLRNLWAEAINMACYIGNRVFLRPETKQTSYELWKGRKPNESGETSSGVESNQYEKDDLPLNRVPPLDSNEPAPWVRKLRDKDDIIGDVREGVRTRRQIANQISYTCYTTRIKSKKVDESLEDEFWVLAMQEQLNQFERNEVWTLVPRPRNINVIGTKWVFRNKSDEDGNIVRNKARLVA</sequence>
<dbReference type="AlphaFoldDB" id="A0AAD5NYG2"/>